<feature type="region of interest" description="Disordered" evidence="3">
    <location>
        <begin position="245"/>
        <end position="341"/>
    </location>
</feature>
<dbReference type="Pfam" id="PF00610">
    <property type="entry name" value="DEP"/>
    <property type="match status" value="1"/>
</dbReference>
<dbReference type="InterPro" id="IPR041675">
    <property type="entry name" value="PH_5"/>
</dbReference>
<dbReference type="Gene3D" id="2.30.29.30">
    <property type="entry name" value="Pleckstrin-homology domain (PH domain)/Phosphotyrosine-binding domain (PTB)"/>
    <property type="match status" value="1"/>
</dbReference>
<dbReference type="GO" id="GO:0035556">
    <property type="term" value="P:intracellular signal transduction"/>
    <property type="evidence" value="ECO:0007669"/>
    <property type="project" value="InterPro"/>
</dbReference>
<dbReference type="InterPro" id="IPR036388">
    <property type="entry name" value="WH-like_DNA-bd_sf"/>
</dbReference>
<dbReference type="GO" id="GO:0005085">
    <property type="term" value="F:guanyl-nucleotide exchange factor activity"/>
    <property type="evidence" value="ECO:0007669"/>
    <property type="project" value="UniProtKB-KW"/>
</dbReference>
<evidence type="ECO:0000256" key="1">
    <source>
        <dbReference type="ARBA" id="ARBA00022553"/>
    </source>
</evidence>
<feature type="domain" description="PH" evidence="4">
    <location>
        <begin position="1126"/>
        <end position="1245"/>
    </location>
</feature>
<feature type="domain" description="CNH" evidence="6">
    <location>
        <begin position="1263"/>
        <end position="1549"/>
    </location>
</feature>
<dbReference type="OrthoDB" id="2272012at2759"/>
<feature type="compositionally biased region" description="Low complexity" evidence="3">
    <location>
        <begin position="486"/>
        <end position="495"/>
    </location>
</feature>
<feature type="compositionally biased region" description="Low complexity" evidence="3">
    <location>
        <begin position="295"/>
        <end position="307"/>
    </location>
</feature>
<dbReference type="SUPFAM" id="SSF50729">
    <property type="entry name" value="PH domain-like"/>
    <property type="match status" value="1"/>
</dbReference>
<dbReference type="SMART" id="SM00233">
    <property type="entry name" value="PH"/>
    <property type="match status" value="1"/>
</dbReference>
<dbReference type="PROSITE" id="PS50003">
    <property type="entry name" value="PH_DOMAIN"/>
    <property type="match status" value="1"/>
</dbReference>
<organism evidence="7 8">
    <name type="scientific">Piromyces finnis</name>
    <dbReference type="NCBI Taxonomy" id="1754191"/>
    <lineage>
        <taxon>Eukaryota</taxon>
        <taxon>Fungi</taxon>
        <taxon>Fungi incertae sedis</taxon>
        <taxon>Chytridiomycota</taxon>
        <taxon>Chytridiomycota incertae sedis</taxon>
        <taxon>Neocallimastigomycetes</taxon>
        <taxon>Neocallimastigales</taxon>
        <taxon>Neocallimastigaceae</taxon>
        <taxon>Piromyces</taxon>
    </lineage>
</organism>
<keyword evidence="1" id="KW-0597">Phosphoprotein</keyword>
<evidence type="ECO:0000259" key="6">
    <source>
        <dbReference type="PROSITE" id="PS50219"/>
    </source>
</evidence>
<dbReference type="STRING" id="1754191.A0A1Y1V1T3"/>
<dbReference type="Gene3D" id="1.10.10.10">
    <property type="entry name" value="Winged helix-like DNA-binding domain superfamily/Winged helix DNA-binding domain"/>
    <property type="match status" value="1"/>
</dbReference>
<reference evidence="7 8" key="1">
    <citation type="submission" date="2016-08" db="EMBL/GenBank/DDBJ databases">
        <title>Genomes of anaerobic fungi encode conserved fungal cellulosomes for biomass hydrolysis.</title>
        <authorList>
            <consortium name="DOE Joint Genome Institute"/>
            <person name="Haitjema C.H."/>
            <person name="Gilmore S.P."/>
            <person name="Henske J.K."/>
            <person name="Solomon K.V."/>
            <person name="De Groot R."/>
            <person name="Kuo A."/>
            <person name="Mondo S.J."/>
            <person name="Salamov A.A."/>
            <person name="Labutti K."/>
            <person name="Zhao Z."/>
            <person name="Chiniquy J."/>
            <person name="Barry K."/>
            <person name="Brewer H.M."/>
            <person name="Purvine S.O."/>
            <person name="Wright A.T."/>
            <person name="Boxma B."/>
            <person name="Van Alen T."/>
            <person name="Hackstein J.H."/>
            <person name="Baker S.E."/>
            <person name="Grigoriev I.V."/>
            <person name="O'Malley M.A."/>
        </authorList>
    </citation>
    <scope>NUCLEOTIDE SEQUENCE [LARGE SCALE GENOMIC DNA]</scope>
    <source>
        <strain evidence="8">finn</strain>
    </source>
</reference>
<accession>A0A1Y1V1T3</accession>
<reference evidence="7 8" key="2">
    <citation type="submission" date="2016-08" db="EMBL/GenBank/DDBJ databases">
        <title>Pervasive Adenine N6-methylation of Active Genes in Fungi.</title>
        <authorList>
            <consortium name="DOE Joint Genome Institute"/>
            <person name="Mondo S.J."/>
            <person name="Dannebaum R.O."/>
            <person name="Kuo R.C."/>
            <person name="Labutti K."/>
            <person name="Haridas S."/>
            <person name="Kuo A."/>
            <person name="Salamov A."/>
            <person name="Ahrendt S.R."/>
            <person name="Lipzen A."/>
            <person name="Sullivan W."/>
            <person name="Andreopoulos W.B."/>
            <person name="Clum A."/>
            <person name="Lindquist E."/>
            <person name="Daum C."/>
            <person name="Ramamoorthy G.K."/>
            <person name="Gryganskyi A."/>
            <person name="Culley D."/>
            <person name="Magnuson J.K."/>
            <person name="James T.Y."/>
            <person name="O'Malley M.A."/>
            <person name="Stajich J.E."/>
            <person name="Spatafora J.W."/>
            <person name="Visel A."/>
            <person name="Grigoriev I.V."/>
        </authorList>
    </citation>
    <scope>NUCLEOTIDE SEQUENCE [LARGE SCALE GENOMIC DNA]</scope>
    <source>
        <strain evidence="8">finn</strain>
    </source>
</reference>
<evidence type="ECO:0000313" key="8">
    <source>
        <dbReference type="Proteomes" id="UP000193719"/>
    </source>
</evidence>
<dbReference type="EMBL" id="MCFH01000040">
    <property type="protein sequence ID" value="ORX45375.1"/>
    <property type="molecule type" value="Genomic_DNA"/>
</dbReference>
<dbReference type="Gene3D" id="1.20.900.10">
    <property type="entry name" value="Dbl homology (DH) domain"/>
    <property type="match status" value="1"/>
</dbReference>
<feature type="compositionally biased region" description="Polar residues" evidence="3">
    <location>
        <begin position="308"/>
        <end position="317"/>
    </location>
</feature>
<sequence length="1571" mass="178686">MTQQTTTNFDPNLITQEPEELKDNISYNETKRLLSNNAFSVNEVKSDVIPEVPPRNVASRQRAQSLYIDSSRYHLSYNVISGTGSQVNYNSSSIINPSLQHTPSLTTQSTINSNVHQSIPQRQVGMPVSNQTGIPQPPVHNYGIPNSNTMMIYQSSDLQKQMNIPQPSPRQLSQIYQMNRQLQQQNSTNDNVSTYSQSNSIAYNRATSLPISNQYDIQYNQTIRNPNSLPFNKQDSNSVVQPQYTNAKPRRQSISNPMQLSYSSSSSISATQNTSNNAVMHPLPSPQSSNYQKVSSGYSQSGNSFSSPISPAQNQIPQGRPLPSNPQTPQQTVISSSSSINRVPTHQISTNNLYNPSVVNASSGNTTAPPLSAPVRVTSMMVKPGQQFIYRNQNLPNGSSQMQVYKSHSSTQLTSQPYYQSPMVQPTSASPYITSTQYIGNGKISPSMQPQYSPQLLANRNGSPEDSLSSSLEGPSIPPRKVKPRYNTSSTYYNSPSLNGVSYSPRLHNIKNESDYENYRNNRPLSIVSTSSENIVELPKRISSNKSSTASSFGYRNNSRSSICSAPDLYNSFYNSNIDVNANIPEGTELNSYSVNGNNPQNKYFKYSRSVHGYSAADDSSSEYSESVGNLKSQYGSTNSLNNLVKYDHMKIVNMFMDDEVYQIGDLRDKYPLIDHSPLLSEIASDFSETISLVRHIKDNIEYLDCFSGYEAVSLLAEILGTEDRKVALQIGQVLEEYGMFHDVVYMHKLMDNKDHFYQMHTLALPIARAVTLSRTNYRHDMIVNNITTSEMDLQIKNMSEISISSTSEAMTAEEKKKKEEENKNMFPTGVLVGIAQCYSPTCFEDSPCYSYSCPKRRMYEKVTNKNVSLEHIKTSINANLSFQTTWSTSIGKPYVKKMEKKEIKRQEIIYEFIQTEKEYVDDLLAVKTKIMEPLREGKVSKIGEYFVQGVFSNIEELYEVNKNFYNNIHELQKRKPILESIGDIVKDFIPHLRCYERYGRLQPRAKHILQIERSHNKNLNNFFKNAQYEAEFRRLPIESFLARPTTRLGRYPILIKDIIKNTPEGHRDNILLNDALQGIESVLKEVNNQAGRATNKLKLEEWSVLLESERKDDISLLRLENPEREFIREGKLELKRYANEAQNHSFIPITLVLLDNMLVITKPKVNSIEIYKKPIPLQLLSLVIHENNEQGNEAQGKHKRGNKNDNHKCYNFTIVHQGVATYLFQTMVYSEQQAWINCIKEQVSKYRTESIVKVVPLITNPGTRIIAANYISNMLFLLATENGIYIQSDNKMKLVLPLAKISHMEVMPQYKLLFIIANKEVFPFSIDLLINGLYITKPNLRKVKKLSSNVNFIAVGRCDDRDLLCCVKTTSLNSTIKIFEPKGDGLMAMQQNKSLNDVIYLYKQFYIPSEARSITFLKKSLCIGCVKGFEVVDINTLTTQSLLSNIPKFDFVLKSDNVPIRVFRTPRQDFLLLYSKIGFFLDKNGNRSRPDIMFRWFGSPTTFAYYPPYIFSFEHNSINVWEENSPEVVKQVIPSNSLKLLYENNNQVLITEIKNQLQILSILQITPYQY</sequence>
<dbReference type="CDD" id="cd00160">
    <property type="entry name" value="RhoGEF"/>
    <property type="match status" value="1"/>
</dbReference>
<keyword evidence="8" id="KW-1185">Reference proteome</keyword>
<dbReference type="Pfam" id="PF15405">
    <property type="entry name" value="PH_5"/>
    <property type="match status" value="1"/>
</dbReference>
<name>A0A1Y1V1T3_9FUNG</name>
<dbReference type="InterPro" id="IPR001849">
    <property type="entry name" value="PH_domain"/>
</dbReference>
<keyword evidence="2" id="KW-0344">Guanine-nucleotide releasing factor</keyword>
<dbReference type="PROSITE" id="PS50010">
    <property type="entry name" value="DH_2"/>
    <property type="match status" value="1"/>
</dbReference>
<dbReference type="Pfam" id="PF00621">
    <property type="entry name" value="RhoGEF"/>
    <property type="match status" value="1"/>
</dbReference>
<comment type="caution">
    <text evidence="7">The sequence shown here is derived from an EMBL/GenBank/DDBJ whole genome shotgun (WGS) entry which is preliminary data.</text>
</comment>
<dbReference type="SMART" id="SM00325">
    <property type="entry name" value="RhoGEF"/>
    <property type="match status" value="1"/>
</dbReference>
<feature type="compositionally biased region" description="Polar residues" evidence="3">
    <location>
        <begin position="325"/>
        <end position="341"/>
    </location>
</feature>
<evidence type="ECO:0000259" key="5">
    <source>
        <dbReference type="PROSITE" id="PS50010"/>
    </source>
</evidence>
<dbReference type="InterPro" id="IPR000219">
    <property type="entry name" value="DH_dom"/>
</dbReference>
<feature type="domain" description="DH" evidence="5">
    <location>
        <begin position="905"/>
        <end position="1090"/>
    </location>
</feature>
<gene>
    <name evidence="7" type="ORF">BCR36DRAFT_333166</name>
</gene>
<dbReference type="InterPro" id="IPR052233">
    <property type="entry name" value="Rho-type_GEFs"/>
</dbReference>
<dbReference type="Pfam" id="PF00780">
    <property type="entry name" value="CNH"/>
    <property type="match status" value="1"/>
</dbReference>
<dbReference type="InterPro" id="IPR001180">
    <property type="entry name" value="CNH_dom"/>
</dbReference>
<dbReference type="PROSITE" id="PS50219">
    <property type="entry name" value="CNH"/>
    <property type="match status" value="1"/>
</dbReference>
<dbReference type="SUPFAM" id="SSF46785">
    <property type="entry name" value="Winged helix' DNA-binding domain"/>
    <property type="match status" value="1"/>
</dbReference>
<dbReference type="SUPFAM" id="SSF48065">
    <property type="entry name" value="DBL homology domain (DH-domain)"/>
    <property type="match status" value="1"/>
</dbReference>
<dbReference type="InterPro" id="IPR000591">
    <property type="entry name" value="DEP_dom"/>
</dbReference>
<evidence type="ECO:0000313" key="7">
    <source>
        <dbReference type="EMBL" id="ORX45375.1"/>
    </source>
</evidence>
<dbReference type="InterPro" id="IPR011993">
    <property type="entry name" value="PH-like_dom_sf"/>
</dbReference>
<dbReference type="SMART" id="SM00036">
    <property type="entry name" value="CNH"/>
    <property type="match status" value="1"/>
</dbReference>
<dbReference type="PANTHER" id="PTHR46572">
    <property type="entry name" value="RHO1 GDP-GTP EXCHANGE PROTEIN 1-RELATED"/>
    <property type="match status" value="1"/>
</dbReference>
<feature type="region of interest" description="Disordered" evidence="3">
    <location>
        <begin position="441"/>
        <end position="505"/>
    </location>
</feature>
<evidence type="ECO:0000259" key="4">
    <source>
        <dbReference type="PROSITE" id="PS50003"/>
    </source>
</evidence>
<dbReference type="PANTHER" id="PTHR46572:SF2">
    <property type="entry name" value="RHO1 GDP-GTP EXCHANGE PROTEIN 1-RELATED"/>
    <property type="match status" value="1"/>
</dbReference>
<protein>
    <recommendedName>
        <fullName evidence="9">CNH-domain-containing protein</fullName>
    </recommendedName>
</protein>
<dbReference type="Proteomes" id="UP000193719">
    <property type="component" value="Unassembled WGS sequence"/>
</dbReference>
<dbReference type="InterPro" id="IPR035899">
    <property type="entry name" value="DBL_dom_sf"/>
</dbReference>
<evidence type="ECO:0008006" key="9">
    <source>
        <dbReference type="Google" id="ProtNLM"/>
    </source>
</evidence>
<feature type="compositionally biased region" description="Low complexity" evidence="3">
    <location>
        <begin position="255"/>
        <end position="277"/>
    </location>
</feature>
<feature type="compositionally biased region" description="Polar residues" evidence="3">
    <location>
        <begin position="441"/>
        <end position="473"/>
    </location>
</feature>
<evidence type="ECO:0000256" key="3">
    <source>
        <dbReference type="SAM" id="MobiDB-lite"/>
    </source>
</evidence>
<dbReference type="SMART" id="SM00049">
    <property type="entry name" value="DEP"/>
    <property type="match status" value="1"/>
</dbReference>
<proteinExistence type="predicted"/>
<evidence type="ECO:0000256" key="2">
    <source>
        <dbReference type="ARBA" id="ARBA00022658"/>
    </source>
</evidence>
<dbReference type="InterPro" id="IPR036390">
    <property type="entry name" value="WH_DNA-bd_sf"/>
</dbReference>